<name>A0A0A9FE80_ARUDO</name>
<dbReference type="EMBL" id="GBRH01188367">
    <property type="protein sequence ID" value="JAE09529.1"/>
    <property type="molecule type" value="Transcribed_RNA"/>
</dbReference>
<proteinExistence type="predicted"/>
<reference evidence="1" key="2">
    <citation type="journal article" date="2015" name="Data Brief">
        <title>Shoot transcriptome of the giant reed, Arundo donax.</title>
        <authorList>
            <person name="Barrero R.A."/>
            <person name="Guerrero F.D."/>
            <person name="Moolhuijzen P."/>
            <person name="Goolsby J.A."/>
            <person name="Tidwell J."/>
            <person name="Bellgard S.E."/>
            <person name="Bellgard M.I."/>
        </authorList>
    </citation>
    <scope>NUCLEOTIDE SEQUENCE</scope>
    <source>
        <tissue evidence="1">Shoot tissue taken approximately 20 cm above the soil surface</tissue>
    </source>
</reference>
<sequence>MNLGGIKVKHLLQMFADHCYHPRILWNQINVVLICICRPAQWR</sequence>
<reference evidence="1" key="1">
    <citation type="submission" date="2014-09" db="EMBL/GenBank/DDBJ databases">
        <authorList>
            <person name="Magalhaes I.L.F."/>
            <person name="Oliveira U."/>
            <person name="Santos F.R."/>
            <person name="Vidigal T.H.D.A."/>
            <person name="Brescovit A.D."/>
            <person name="Santos A.J."/>
        </authorList>
    </citation>
    <scope>NUCLEOTIDE SEQUENCE</scope>
    <source>
        <tissue evidence="1">Shoot tissue taken approximately 20 cm above the soil surface</tissue>
    </source>
</reference>
<protein>
    <submittedName>
        <fullName evidence="1">Uncharacterized protein</fullName>
    </submittedName>
</protein>
<dbReference type="AlphaFoldDB" id="A0A0A9FE80"/>
<accession>A0A0A9FE80</accession>
<evidence type="ECO:0000313" key="1">
    <source>
        <dbReference type="EMBL" id="JAE09529.1"/>
    </source>
</evidence>
<organism evidence="1">
    <name type="scientific">Arundo donax</name>
    <name type="common">Giant reed</name>
    <name type="synonym">Donax arundinaceus</name>
    <dbReference type="NCBI Taxonomy" id="35708"/>
    <lineage>
        <taxon>Eukaryota</taxon>
        <taxon>Viridiplantae</taxon>
        <taxon>Streptophyta</taxon>
        <taxon>Embryophyta</taxon>
        <taxon>Tracheophyta</taxon>
        <taxon>Spermatophyta</taxon>
        <taxon>Magnoliopsida</taxon>
        <taxon>Liliopsida</taxon>
        <taxon>Poales</taxon>
        <taxon>Poaceae</taxon>
        <taxon>PACMAD clade</taxon>
        <taxon>Arundinoideae</taxon>
        <taxon>Arundineae</taxon>
        <taxon>Arundo</taxon>
    </lineage>
</organism>